<evidence type="ECO:0000259" key="1">
    <source>
        <dbReference type="Pfam" id="PF01996"/>
    </source>
</evidence>
<comment type="caution">
    <text evidence="2">The sequence shown here is derived from an EMBL/GenBank/DDBJ whole genome shotgun (WGS) entry which is preliminary data.</text>
</comment>
<dbReference type="SUPFAM" id="SSF144010">
    <property type="entry name" value="CofE-like"/>
    <property type="match status" value="1"/>
</dbReference>
<proteinExistence type="predicted"/>
<reference evidence="2 3" key="1">
    <citation type="submission" date="2009-02" db="EMBL/GenBank/DDBJ databases">
        <title>Sequencing of the draft genome and assembly of Dethiobacter alkaliphilus AHT 1.</title>
        <authorList>
            <consortium name="US DOE Joint Genome Institute (JGI-PGF)"/>
            <person name="Lucas S."/>
            <person name="Copeland A."/>
            <person name="Lapidus A."/>
            <person name="Glavina del Rio T."/>
            <person name="Dalin E."/>
            <person name="Tice H."/>
            <person name="Bruce D."/>
            <person name="Goodwin L."/>
            <person name="Pitluck S."/>
            <person name="Larimer F."/>
            <person name="Land M.L."/>
            <person name="Hauser L."/>
            <person name="Muyzer G."/>
        </authorList>
    </citation>
    <scope>NUCLEOTIDE SEQUENCE [LARGE SCALE GENOMIC DNA]</scope>
    <source>
        <strain evidence="2 3">AHT 1</strain>
    </source>
</reference>
<organism evidence="2 3">
    <name type="scientific">Dethiobacter alkaliphilus AHT 1</name>
    <dbReference type="NCBI Taxonomy" id="555088"/>
    <lineage>
        <taxon>Bacteria</taxon>
        <taxon>Bacillati</taxon>
        <taxon>Bacillota</taxon>
        <taxon>Dethiobacteria</taxon>
        <taxon>Dethiobacterales</taxon>
        <taxon>Dethiobacteraceae</taxon>
        <taxon>Dethiobacter</taxon>
    </lineage>
</organism>
<feature type="domain" description="Coenzyme F420:L-glutamate ligase-like" evidence="1">
    <location>
        <begin position="14"/>
        <end position="387"/>
    </location>
</feature>
<keyword evidence="3" id="KW-1185">Reference proteome</keyword>
<gene>
    <name evidence="2" type="ORF">DealDRAFT_1549</name>
</gene>
<dbReference type="AlphaFoldDB" id="C0GGI5"/>
<name>C0GGI5_DETAL</name>
<dbReference type="Gene3D" id="3.30.1330.100">
    <property type="entry name" value="CofE-like"/>
    <property type="match status" value="1"/>
</dbReference>
<dbReference type="Pfam" id="PF01996">
    <property type="entry name" value="F420_ligase"/>
    <property type="match status" value="1"/>
</dbReference>
<dbReference type="Proteomes" id="UP000006443">
    <property type="component" value="Unassembled WGS sequence"/>
</dbReference>
<evidence type="ECO:0000313" key="3">
    <source>
        <dbReference type="Proteomes" id="UP000006443"/>
    </source>
</evidence>
<accession>C0GGI5</accession>
<dbReference type="OrthoDB" id="950at2"/>
<protein>
    <recommendedName>
        <fullName evidence="1">Coenzyme F420:L-glutamate ligase-like domain-containing protein</fullName>
    </recommendedName>
</protein>
<dbReference type="RefSeq" id="WP_008516382.1">
    <property type="nucleotide sequence ID" value="NZ_ACJM01000007.1"/>
</dbReference>
<dbReference type="InterPro" id="IPR002847">
    <property type="entry name" value="F420-0_gamma-glut_ligase-dom"/>
</dbReference>
<dbReference type="STRING" id="555088.DealDRAFT_1549"/>
<sequence length="390" mass="42882">MPKLPDYIGPLAFGVKMGVVVPGTDLTGMVTSALKQVNDDELLDDRDVICVTESVVARAQNNFVSVDYVAEEIRAKLGLKKDSMVGVVFPITSRNRFSLIMEGIARAVPEGEVIVQLPFPCDEVGNQIISEELAETFDYVAGLVRYDELDAADCRHPITKVNYLQMYQEVIEGQGAKATIFLSNDPKRILEFSPDGVIAADIHTREKTRRKIKEDLDNCITLQDLCSEGENWCEWGLLGSNMSANKRLKLAPREASAFAREVQQSVLEATGRKVEVLVYGDGAYKDPSSGIYELADPMPVFGATDGFSGRYREGIKYKYVADVCHEEGKSVEEIEAHLAEQCRVAYEHNHIMTEGTTPRRVEDVIASLADLVSGSADAGTPVIVVKGILK</sequence>
<dbReference type="EMBL" id="ACJM01000007">
    <property type="protein sequence ID" value="EEG77426.1"/>
    <property type="molecule type" value="Genomic_DNA"/>
</dbReference>
<dbReference type="eggNOG" id="COG1478">
    <property type="taxonomic scope" value="Bacteria"/>
</dbReference>
<evidence type="ECO:0000313" key="2">
    <source>
        <dbReference type="EMBL" id="EEG77426.1"/>
    </source>
</evidence>